<evidence type="ECO:0000259" key="9">
    <source>
        <dbReference type="PROSITE" id="PS51755"/>
    </source>
</evidence>
<evidence type="ECO:0000256" key="7">
    <source>
        <dbReference type="PROSITE-ProRule" id="PRU01091"/>
    </source>
</evidence>
<name>A0AAX1UKL9_CERSP</name>
<dbReference type="InterPro" id="IPR011006">
    <property type="entry name" value="CheY-like_superfamily"/>
</dbReference>
<dbReference type="InterPro" id="IPR016032">
    <property type="entry name" value="Sig_transdc_resp-reg_C-effctor"/>
</dbReference>
<dbReference type="GO" id="GO:0005829">
    <property type="term" value="C:cytosol"/>
    <property type="evidence" value="ECO:0007669"/>
    <property type="project" value="TreeGrafter"/>
</dbReference>
<dbReference type="PANTHER" id="PTHR48111">
    <property type="entry name" value="REGULATOR OF RPOS"/>
    <property type="match status" value="1"/>
</dbReference>
<dbReference type="PANTHER" id="PTHR48111:SF4">
    <property type="entry name" value="DNA-BINDING DUAL TRANSCRIPTIONAL REGULATOR OMPR"/>
    <property type="match status" value="1"/>
</dbReference>
<dbReference type="EMBL" id="QWGP01000010">
    <property type="protein sequence ID" value="RHZ94912.1"/>
    <property type="molecule type" value="Genomic_DNA"/>
</dbReference>
<dbReference type="Gene3D" id="6.10.250.690">
    <property type="match status" value="1"/>
</dbReference>
<evidence type="ECO:0000256" key="5">
    <source>
        <dbReference type="ARBA" id="ARBA00023163"/>
    </source>
</evidence>
<dbReference type="Pfam" id="PF00072">
    <property type="entry name" value="Response_reg"/>
    <property type="match status" value="1"/>
</dbReference>
<dbReference type="InterPro" id="IPR039420">
    <property type="entry name" value="WalR-like"/>
</dbReference>
<gene>
    <name evidence="10" type="ORF">D1114_10770</name>
</gene>
<reference evidence="10 11" key="1">
    <citation type="submission" date="2018-08" db="EMBL/GenBank/DDBJ databases">
        <title>Draft genome sequence of Rhodobacter sphaeroides FY.</title>
        <authorList>
            <person name="Rayyan A."/>
            <person name="Meyer T.E."/>
            <person name="Kyndt J.A."/>
        </authorList>
    </citation>
    <scope>NUCLEOTIDE SEQUENCE [LARGE SCALE GENOMIC DNA]</scope>
    <source>
        <strain evidence="10 11">FY</strain>
    </source>
</reference>
<dbReference type="GO" id="GO:0032993">
    <property type="term" value="C:protein-DNA complex"/>
    <property type="evidence" value="ECO:0007669"/>
    <property type="project" value="TreeGrafter"/>
</dbReference>
<dbReference type="SMART" id="SM00862">
    <property type="entry name" value="Trans_reg_C"/>
    <property type="match status" value="1"/>
</dbReference>
<proteinExistence type="predicted"/>
<evidence type="ECO:0000256" key="2">
    <source>
        <dbReference type="ARBA" id="ARBA00023012"/>
    </source>
</evidence>
<evidence type="ECO:0000313" key="11">
    <source>
        <dbReference type="Proteomes" id="UP000266305"/>
    </source>
</evidence>
<dbReference type="InterPro" id="IPR001867">
    <property type="entry name" value="OmpR/PhoB-type_DNA-bd"/>
</dbReference>
<keyword evidence="3" id="KW-0805">Transcription regulation</keyword>
<evidence type="ECO:0000313" key="10">
    <source>
        <dbReference type="EMBL" id="RHZ94912.1"/>
    </source>
</evidence>
<keyword evidence="2" id="KW-0902">Two-component regulatory system</keyword>
<dbReference type="PROSITE" id="PS50110">
    <property type="entry name" value="RESPONSE_REGULATORY"/>
    <property type="match status" value="1"/>
</dbReference>
<dbReference type="Pfam" id="PF00486">
    <property type="entry name" value="Trans_reg_C"/>
    <property type="match status" value="1"/>
</dbReference>
<evidence type="ECO:0000256" key="4">
    <source>
        <dbReference type="ARBA" id="ARBA00023125"/>
    </source>
</evidence>
<feature type="domain" description="Response regulatory" evidence="8">
    <location>
        <begin position="4"/>
        <end position="117"/>
    </location>
</feature>
<dbReference type="PROSITE" id="PS51755">
    <property type="entry name" value="OMPR_PHOB"/>
    <property type="match status" value="1"/>
</dbReference>
<keyword evidence="1 6" id="KW-0597">Phosphoprotein</keyword>
<sequence length="233" mass="25737">MVPCILALDDEAAILTIVRSTLEQRGFRVVTAKSLAQFRMVDAQEQVDLYLIDTSLPDGNGLSLLRELRKVSDRGIILLAPQRDEAEGVLGLELGADDTLLKPFRERELAARVGAVFRRTGRPVASLPAGRPGIDHEFDGYGLSLQARKLWAPDGREVELTTSEFELLAALLGRRGQVLSRDQIMNAIKGRQWESYDRVVDGIVSRLRRKLPASRSGSPFIRTVHGVGYTFAG</sequence>
<keyword evidence="5" id="KW-0804">Transcription</keyword>
<dbReference type="InterPro" id="IPR036388">
    <property type="entry name" value="WH-like_DNA-bd_sf"/>
</dbReference>
<accession>A0AAX1UKL9</accession>
<feature type="domain" description="OmpR/PhoB-type" evidence="9">
    <location>
        <begin position="133"/>
        <end position="233"/>
    </location>
</feature>
<feature type="modified residue" description="4-aspartylphosphate" evidence="6">
    <location>
        <position position="53"/>
    </location>
</feature>
<dbReference type="GO" id="GO:0006355">
    <property type="term" value="P:regulation of DNA-templated transcription"/>
    <property type="evidence" value="ECO:0007669"/>
    <property type="project" value="InterPro"/>
</dbReference>
<organism evidence="10 11">
    <name type="scientific">Cereibacter sphaeroides</name>
    <name type="common">Rhodobacter sphaeroides</name>
    <dbReference type="NCBI Taxonomy" id="1063"/>
    <lineage>
        <taxon>Bacteria</taxon>
        <taxon>Pseudomonadati</taxon>
        <taxon>Pseudomonadota</taxon>
        <taxon>Alphaproteobacteria</taxon>
        <taxon>Rhodobacterales</taxon>
        <taxon>Paracoccaceae</taxon>
        <taxon>Cereibacter</taxon>
    </lineage>
</organism>
<evidence type="ECO:0000256" key="1">
    <source>
        <dbReference type="ARBA" id="ARBA00022553"/>
    </source>
</evidence>
<dbReference type="GO" id="GO:0000156">
    <property type="term" value="F:phosphorelay response regulator activity"/>
    <property type="evidence" value="ECO:0007669"/>
    <property type="project" value="TreeGrafter"/>
</dbReference>
<dbReference type="CDD" id="cd00383">
    <property type="entry name" value="trans_reg_C"/>
    <property type="match status" value="1"/>
</dbReference>
<evidence type="ECO:0000256" key="3">
    <source>
        <dbReference type="ARBA" id="ARBA00023015"/>
    </source>
</evidence>
<dbReference type="InterPro" id="IPR001789">
    <property type="entry name" value="Sig_transdc_resp-reg_receiver"/>
</dbReference>
<keyword evidence="4 7" id="KW-0238">DNA-binding</keyword>
<dbReference type="Gene3D" id="1.10.10.10">
    <property type="entry name" value="Winged helix-like DNA-binding domain superfamily/Winged helix DNA-binding domain"/>
    <property type="match status" value="1"/>
</dbReference>
<dbReference type="AlphaFoldDB" id="A0AAX1UKL9"/>
<evidence type="ECO:0000259" key="8">
    <source>
        <dbReference type="PROSITE" id="PS50110"/>
    </source>
</evidence>
<dbReference type="RefSeq" id="WP_119000160.1">
    <property type="nucleotide sequence ID" value="NZ_QWGP01000010.1"/>
</dbReference>
<evidence type="ECO:0000256" key="6">
    <source>
        <dbReference type="PROSITE-ProRule" id="PRU00169"/>
    </source>
</evidence>
<comment type="caution">
    <text evidence="10">The sequence shown here is derived from an EMBL/GenBank/DDBJ whole genome shotgun (WGS) entry which is preliminary data.</text>
</comment>
<dbReference type="SMART" id="SM00448">
    <property type="entry name" value="REC"/>
    <property type="match status" value="1"/>
</dbReference>
<dbReference type="SUPFAM" id="SSF52172">
    <property type="entry name" value="CheY-like"/>
    <property type="match status" value="1"/>
</dbReference>
<protein>
    <submittedName>
        <fullName evidence="10">DNA-binding response regulator</fullName>
    </submittedName>
</protein>
<dbReference type="GO" id="GO:0000976">
    <property type="term" value="F:transcription cis-regulatory region binding"/>
    <property type="evidence" value="ECO:0007669"/>
    <property type="project" value="TreeGrafter"/>
</dbReference>
<dbReference type="SUPFAM" id="SSF46894">
    <property type="entry name" value="C-terminal effector domain of the bipartite response regulators"/>
    <property type="match status" value="1"/>
</dbReference>
<dbReference type="Gene3D" id="3.40.50.2300">
    <property type="match status" value="1"/>
</dbReference>
<feature type="DNA-binding region" description="OmpR/PhoB-type" evidence="7">
    <location>
        <begin position="133"/>
        <end position="233"/>
    </location>
</feature>
<dbReference type="Proteomes" id="UP000266305">
    <property type="component" value="Unassembled WGS sequence"/>
</dbReference>